<comment type="catalytic activity">
    <reaction evidence="13 14">
        <text>di-trans,octa-cis-undecaprenyl diphosphate + H2O = di-trans,octa-cis-undecaprenyl phosphate + phosphate + H(+)</text>
        <dbReference type="Rhea" id="RHEA:28094"/>
        <dbReference type="ChEBI" id="CHEBI:15377"/>
        <dbReference type="ChEBI" id="CHEBI:15378"/>
        <dbReference type="ChEBI" id="CHEBI:43474"/>
        <dbReference type="ChEBI" id="CHEBI:58405"/>
        <dbReference type="ChEBI" id="CHEBI:60392"/>
        <dbReference type="EC" id="3.6.1.27"/>
    </reaction>
</comment>
<dbReference type="PANTHER" id="PTHR30622">
    <property type="entry name" value="UNDECAPRENYL-DIPHOSPHATASE"/>
    <property type="match status" value="1"/>
</dbReference>
<evidence type="ECO:0000256" key="1">
    <source>
        <dbReference type="ARBA" id="ARBA00004651"/>
    </source>
</evidence>
<comment type="function">
    <text evidence="14">Catalyzes the dephosphorylation of undecaprenyl diphosphate (UPP). Confers resistance to bacitracin.</text>
</comment>
<name>A0A2M8L490_9BACT</name>
<dbReference type="GO" id="GO:0008360">
    <property type="term" value="P:regulation of cell shape"/>
    <property type="evidence" value="ECO:0007669"/>
    <property type="project" value="UniProtKB-KW"/>
</dbReference>
<comment type="subcellular location">
    <subcellularLocation>
        <location evidence="1 14">Cell membrane</location>
        <topology evidence="1 14">Multi-pass membrane protein</topology>
    </subcellularLocation>
</comment>
<comment type="miscellaneous">
    <text evidence="14">Bacitracin is thought to be involved in the inhibition of peptidoglycan synthesis by sequestering undecaprenyl diphosphate, thereby reducing the pool of lipid carrier available.</text>
</comment>
<sequence length="256" mass="28129">MTFFQVLILSVVQGLTEFLPVSSSGHLVIFQKFFGLKPPVLFDILLHVGTLGAIIFYFRRGLAQIVSGLAQKNKESVNTLWLVVLGTIPAALIGWFFEKQITSAFDSLKAVGLAFLFTAALLFSTRWVKKPNRHFNQLKWLDALLIGIFQAIAILPGISRSGSTIVSGLWRGLSQETAFVFSFYLAIPAILGALILKSGDILVYSQTELIQGLVGMVLAGIVGFFALKILEKTLKTAKLWYFGIYCLVLGIIILLA</sequence>
<evidence type="ECO:0000256" key="6">
    <source>
        <dbReference type="ARBA" id="ARBA00022692"/>
    </source>
</evidence>
<organism evidence="15 16">
    <name type="scientific">Candidatus Shapirobacteria bacterium CG10_big_fil_rev_8_21_14_0_10_40_9</name>
    <dbReference type="NCBI Taxonomy" id="1974888"/>
    <lineage>
        <taxon>Bacteria</taxon>
        <taxon>Candidatus Shapironibacteriota</taxon>
    </lineage>
</organism>
<evidence type="ECO:0000256" key="4">
    <source>
        <dbReference type="ARBA" id="ARBA00021581"/>
    </source>
</evidence>
<evidence type="ECO:0000256" key="12">
    <source>
        <dbReference type="ARBA" id="ARBA00032932"/>
    </source>
</evidence>
<keyword evidence="10 14" id="KW-0046">Antibiotic resistance</keyword>
<keyword evidence="14" id="KW-0961">Cell wall biogenesis/degradation</keyword>
<gene>
    <name evidence="14" type="primary">uppP</name>
    <name evidence="15" type="ORF">COU95_00555</name>
</gene>
<evidence type="ECO:0000256" key="11">
    <source>
        <dbReference type="ARBA" id="ARBA00032707"/>
    </source>
</evidence>
<evidence type="ECO:0000256" key="10">
    <source>
        <dbReference type="ARBA" id="ARBA00023251"/>
    </source>
</evidence>
<dbReference type="Pfam" id="PF02673">
    <property type="entry name" value="BacA"/>
    <property type="match status" value="1"/>
</dbReference>
<keyword evidence="14" id="KW-0573">Peptidoglycan synthesis</keyword>
<dbReference type="HAMAP" id="MF_01006">
    <property type="entry name" value="Undec_diphosphatase"/>
    <property type="match status" value="1"/>
</dbReference>
<evidence type="ECO:0000256" key="3">
    <source>
        <dbReference type="ARBA" id="ARBA00012374"/>
    </source>
</evidence>
<proteinExistence type="inferred from homology"/>
<dbReference type="Proteomes" id="UP000231474">
    <property type="component" value="Unassembled WGS sequence"/>
</dbReference>
<feature type="transmembrane region" description="Helical" evidence="14">
    <location>
        <begin position="178"/>
        <end position="196"/>
    </location>
</feature>
<evidence type="ECO:0000256" key="2">
    <source>
        <dbReference type="ARBA" id="ARBA00010621"/>
    </source>
</evidence>
<accession>A0A2M8L490</accession>
<keyword evidence="6 14" id="KW-0812">Transmembrane</keyword>
<dbReference type="GO" id="GO:0009252">
    <property type="term" value="P:peptidoglycan biosynthetic process"/>
    <property type="evidence" value="ECO:0007669"/>
    <property type="project" value="UniProtKB-KW"/>
</dbReference>
<dbReference type="PANTHER" id="PTHR30622:SF2">
    <property type="entry name" value="UNDECAPRENYL-DIPHOSPHATASE"/>
    <property type="match status" value="1"/>
</dbReference>
<feature type="transmembrane region" description="Helical" evidence="14">
    <location>
        <begin position="239"/>
        <end position="255"/>
    </location>
</feature>
<evidence type="ECO:0000256" key="13">
    <source>
        <dbReference type="ARBA" id="ARBA00047594"/>
    </source>
</evidence>
<evidence type="ECO:0000256" key="5">
    <source>
        <dbReference type="ARBA" id="ARBA00022475"/>
    </source>
</evidence>
<evidence type="ECO:0000313" key="15">
    <source>
        <dbReference type="EMBL" id="PJE67755.1"/>
    </source>
</evidence>
<keyword evidence="5 14" id="KW-1003">Cell membrane</keyword>
<protein>
    <recommendedName>
        <fullName evidence="4 14">Undecaprenyl-diphosphatase</fullName>
        <ecNumber evidence="3 14">3.6.1.27</ecNumber>
    </recommendedName>
    <alternativeName>
        <fullName evidence="12 14">Bacitracin resistance protein</fullName>
    </alternativeName>
    <alternativeName>
        <fullName evidence="11 14">Undecaprenyl pyrophosphate phosphatase</fullName>
    </alternativeName>
</protein>
<keyword evidence="7 14" id="KW-0378">Hydrolase</keyword>
<feature type="transmembrane region" description="Helical" evidence="14">
    <location>
        <begin position="208"/>
        <end position="227"/>
    </location>
</feature>
<feature type="transmembrane region" description="Helical" evidence="14">
    <location>
        <begin position="109"/>
        <end position="128"/>
    </location>
</feature>
<dbReference type="GO" id="GO:0071555">
    <property type="term" value="P:cell wall organization"/>
    <property type="evidence" value="ECO:0007669"/>
    <property type="project" value="UniProtKB-KW"/>
</dbReference>
<dbReference type="EC" id="3.6.1.27" evidence="3 14"/>
<reference evidence="16" key="1">
    <citation type="submission" date="2017-09" db="EMBL/GenBank/DDBJ databases">
        <title>Depth-based differentiation of microbial function through sediment-hosted aquifers and enrichment of novel symbionts in the deep terrestrial subsurface.</title>
        <authorList>
            <person name="Probst A.J."/>
            <person name="Ladd B."/>
            <person name="Jarett J.K."/>
            <person name="Geller-Mcgrath D.E."/>
            <person name="Sieber C.M.K."/>
            <person name="Emerson J.B."/>
            <person name="Anantharaman K."/>
            <person name="Thomas B.C."/>
            <person name="Malmstrom R."/>
            <person name="Stieglmeier M."/>
            <person name="Klingl A."/>
            <person name="Woyke T."/>
            <person name="Ryan C.M."/>
            <person name="Banfield J.F."/>
        </authorList>
    </citation>
    <scope>NUCLEOTIDE SEQUENCE [LARGE SCALE GENOMIC DNA]</scope>
</reference>
<evidence type="ECO:0000256" key="14">
    <source>
        <dbReference type="HAMAP-Rule" id="MF_01006"/>
    </source>
</evidence>
<comment type="similarity">
    <text evidence="2 14">Belongs to the UppP family.</text>
</comment>
<comment type="caution">
    <text evidence="15">The sequence shown here is derived from an EMBL/GenBank/DDBJ whole genome shotgun (WGS) entry which is preliminary data.</text>
</comment>
<dbReference type="InterPro" id="IPR003824">
    <property type="entry name" value="UppP"/>
</dbReference>
<evidence type="ECO:0000256" key="8">
    <source>
        <dbReference type="ARBA" id="ARBA00022989"/>
    </source>
</evidence>
<keyword evidence="8 14" id="KW-1133">Transmembrane helix</keyword>
<dbReference type="AlphaFoldDB" id="A0A2M8L490"/>
<dbReference type="GO" id="GO:0005886">
    <property type="term" value="C:plasma membrane"/>
    <property type="evidence" value="ECO:0007669"/>
    <property type="project" value="UniProtKB-SubCell"/>
</dbReference>
<dbReference type="GO" id="GO:0046677">
    <property type="term" value="P:response to antibiotic"/>
    <property type="evidence" value="ECO:0007669"/>
    <property type="project" value="UniProtKB-UniRule"/>
</dbReference>
<evidence type="ECO:0000256" key="7">
    <source>
        <dbReference type="ARBA" id="ARBA00022801"/>
    </source>
</evidence>
<feature type="transmembrane region" description="Helical" evidence="14">
    <location>
        <begin position="38"/>
        <end position="58"/>
    </location>
</feature>
<feature type="transmembrane region" description="Helical" evidence="14">
    <location>
        <begin position="140"/>
        <end position="158"/>
    </location>
</feature>
<dbReference type="EMBL" id="PFEK01000010">
    <property type="protein sequence ID" value="PJE67755.1"/>
    <property type="molecule type" value="Genomic_DNA"/>
</dbReference>
<keyword evidence="14" id="KW-0133">Cell shape</keyword>
<feature type="transmembrane region" description="Helical" evidence="14">
    <location>
        <begin position="79"/>
        <end position="97"/>
    </location>
</feature>
<evidence type="ECO:0000256" key="9">
    <source>
        <dbReference type="ARBA" id="ARBA00023136"/>
    </source>
</evidence>
<keyword evidence="9 14" id="KW-0472">Membrane</keyword>
<evidence type="ECO:0000313" key="16">
    <source>
        <dbReference type="Proteomes" id="UP000231474"/>
    </source>
</evidence>
<dbReference type="GO" id="GO:0050380">
    <property type="term" value="F:undecaprenyl-diphosphatase activity"/>
    <property type="evidence" value="ECO:0007669"/>
    <property type="project" value="UniProtKB-UniRule"/>
</dbReference>